<name>A0ABQ4WDL3_9ASTR</name>
<feature type="region of interest" description="Disordered" evidence="1">
    <location>
        <begin position="467"/>
        <end position="508"/>
    </location>
</feature>
<dbReference type="Proteomes" id="UP001151760">
    <property type="component" value="Unassembled WGS sequence"/>
</dbReference>
<feature type="compositionally biased region" description="Low complexity" evidence="1">
    <location>
        <begin position="480"/>
        <end position="489"/>
    </location>
</feature>
<reference evidence="2" key="1">
    <citation type="journal article" date="2022" name="Int. J. Mol. Sci.">
        <title>Draft Genome of Tanacetum Coccineum: Genomic Comparison of Closely Related Tanacetum-Family Plants.</title>
        <authorList>
            <person name="Yamashiro T."/>
            <person name="Shiraishi A."/>
            <person name="Nakayama K."/>
            <person name="Satake H."/>
        </authorList>
    </citation>
    <scope>NUCLEOTIDE SEQUENCE</scope>
</reference>
<organism evidence="2 3">
    <name type="scientific">Tanacetum coccineum</name>
    <dbReference type="NCBI Taxonomy" id="301880"/>
    <lineage>
        <taxon>Eukaryota</taxon>
        <taxon>Viridiplantae</taxon>
        <taxon>Streptophyta</taxon>
        <taxon>Embryophyta</taxon>
        <taxon>Tracheophyta</taxon>
        <taxon>Spermatophyta</taxon>
        <taxon>Magnoliopsida</taxon>
        <taxon>eudicotyledons</taxon>
        <taxon>Gunneridae</taxon>
        <taxon>Pentapetalae</taxon>
        <taxon>asterids</taxon>
        <taxon>campanulids</taxon>
        <taxon>Asterales</taxon>
        <taxon>Asteraceae</taxon>
        <taxon>Asteroideae</taxon>
        <taxon>Anthemideae</taxon>
        <taxon>Anthemidinae</taxon>
        <taxon>Tanacetum</taxon>
    </lineage>
</organism>
<keyword evidence="3" id="KW-1185">Reference proteome</keyword>
<evidence type="ECO:0000313" key="3">
    <source>
        <dbReference type="Proteomes" id="UP001151760"/>
    </source>
</evidence>
<feature type="region of interest" description="Disordered" evidence="1">
    <location>
        <begin position="267"/>
        <end position="300"/>
    </location>
</feature>
<evidence type="ECO:0000256" key="1">
    <source>
        <dbReference type="SAM" id="MobiDB-lite"/>
    </source>
</evidence>
<feature type="compositionally biased region" description="Basic and acidic residues" evidence="1">
    <location>
        <begin position="341"/>
        <end position="357"/>
    </location>
</feature>
<gene>
    <name evidence="2" type="ORF">Tco_0624284</name>
</gene>
<protein>
    <submittedName>
        <fullName evidence="2">Uncharacterized protein</fullName>
    </submittedName>
</protein>
<sequence>MASESTSSQQSSHLSPLSKVNFKCEAGIIAYNNAVALLEHSNNLYHPMLSFLSNYCISTALTRQSSATYVEYLKEFWYTVEEEFISAIGLPVCTNVVSLPLKETVRAGLATLGLFDKDKPYLSSFVLVNSSPLKIKYFTPTWRIFMQYIGLEIDIGTIIFSNLVHKLQNRKKPREANICYTRFLSLIFEKLLGENYINNALTFVKRYTISATSFQTPLASEVPLTSHMLKVAKLFQELEQSLILSFEKVNADDGADKVVLPKTQVAETQPAEETVATADATKSLEASESAEEQVNQPKTAEAKKVLDQKVQEEVKESGLESMRDVTFEQIMDEIDQQNKAAQEKPESPYDTESEIKVIKRFKPRQSDDDAQITFLSVEPYDQTKSRDDASDSDSGLRSMPNDDLVSLTGFATPAKSDPLGHLHDELRTLKPKVVQLESSISKAMADEIKSSIPSFFKKANVEGEKWEANAEGDKWEKNNPKTPTKENPNQNQGEQQSVEKSSEKNVSEDEPLAKKLKFLIPTSLVLSPTPLKSIMPEPTQRTKITKMSFYEFSEHLTQTTSSIFSPTPLRELTPLRDPNPPRDKGKVIATKEPLKDLMPYIKEGGFVLKMPKLKSFITPDEQLKQEDIMDQVREMKRLADLKAEKKKSEASLKKIMNPANIKAQALKIAEYAEKRAKMLEEFNKCIYKRTNPLPITKISYRVKSSKEASMRITRGNDPLNLTVYDKFRLRTLGFNEWLELGVPPPPELSTFGISMNDRKRKRSSEILQEVFVKENIVVDGMQRNLILPSGIEGSRGRVIREPESWIFFYNGNFDLVFQREEEFHLATTAQLIRLQSAIQRGTPLAEEMFRKLELTIKARDDVN</sequence>
<feature type="region of interest" description="Disordered" evidence="1">
    <location>
        <begin position="337"/>
        <end position="420"/>
    </location>
</feature>
<feature type="region of interest" description="Disordered" evidence="1">
    <location>
        <begin position="565"/>
        <end position="586"/>
    </location>
</feature>
<dbReference type="EMBL" id="BQNB010008550">
    <property type="protein sequence ID" value="GJS50922.1"/>
    <property type="molecule type" value="Genomic_DNA"/>
</dbReference>
<comment type="caution">
    <text evidence="2">The sequence shown here is derived from an EMBL/GenBank/DDBJ whole genome shotgun (WGS) entry which is preliminary data.</text>
</comment>
<evidence type="ECO:0000313" key="2">
    <source>
        <dbReference type="EMBL" id="GJS50922.1"/>
    </source>
</evidence>
<proteinExistence type="predicted"/>
<feature type="compositionally biased region" description="Basic and acidic residues" evidence="1">
    <location>
        <begin position="467"/>
        <end position="479"/>
    </location>
</feature>
<reference evidence="2" key="2">
    <citation type="submission" date="2022-01" db="EMBL/GenBank/DDBJ databases">
        <authorList>
            <person name="Yamashiro T."/>
            <person name="Shiraishi A."/>
            <person name="Satake H."/>
            <person name="Nakayama K."/>
        </authorList>
    </citation>
    <scope>NUCLEOTIDE SEQUENCE</scope>
</reference>
<accession>A0ABQ4WDL3</accession>